<dbReference type="Gene3D" id="3.40.630.30">
    <property type="match status" value="1"/>
</dbReference>
<evidence type="ECO:0000313" key="3">
    <source>
        <dbReference type="Proteomes" id="UP000777438"/>
    </source>
</evidence>
<evidence type="ECO:0000259" key="1">
    <source>
        <dbReference type="PROSITE" id="PS51186"/>
    </source>
</evidence>
<dbReference type="PANTHER" id="PTHR20958">
    <property type="entry name" value="GLYCINE N-ACYLTRANSFERASE-LIKE PROTEIN"/>
    <property type="match status" value="1"/>
</dbReference>
<dbReference type="InterPro" id="IPR016181">
    <property type="entry name" value="Acyl_CoA_acyltransferase"/>
</dbReference>
<dbReference type="Proteomes" id="UP000777438">
    <property type="component" value="Unassembled WGS sequence"/>
</dbReference>
<proteinExistence type="predicted"/>
<dbReference type="InterPro" id="IPR053225">
    <property type="entry name" value="Acyl-CoA_N-acyltransferase"/>
</dbReference>
<dbReference type="EMBL" id="JAGPYM010000026">
    <property type="protein sequence ID" value="KAH6880457.1"/>
    <property type="molecule type" value="Genomic_DNA"/>
</dbReference>
<keyword evidence="3" id="KW-1185">Reference proteome</keyword>
<reference evidence="2 3" key="1">
    <citation type="journal article" date="2021" name="Nat. Commun.">
        <title>Genetic determinants of endophytism in the Arabidopsis root mycobiome.</title>
        <authorList>
            <person name="Mesny F."/>
            <person name="Miyauchi S."/>
            <person name="Thiergart T."/>
            <person name="Pickel B."/>
            <person name="Atanasova L."/>
            <person name="Karlsson M."/>
            <person name="Huettel B."/>
            <person name="Barry K.W."/>
            <person name="Haridas S."/>
            <person name="Chen C."/>
            <person name="Bauer D."/>
            <person name="Andreopoulos W."/>
            <person name="Pangilinan J."/>
            <person name="LaButti K."/>
            <person name="Riley R."/>
            <person name="Lipzen A."/>
            <person name="Clum A."/>
            <person name="Drula E."/>
            <person name="Henrissat B."/>
            <person name="Kohler A."/>
            <person name="Grigoriev I.V."/>
            <person name="Martin F.M."/>
            <person name="Hacquard S."/>
        </authorList>
    </citation>
    <scope>NUCLEOTIDE SEQUENCE [LARGE SCALE GENOMIC DNA]</scope>
    <source>
        <strain evidence="2 3">MPI-CAGE-CH-0241</strain>
    </source>
</reference>
<protein>
    <recommendedName>
        <fullName evidence="1">N-acetyltransferase domain-containing protein</fullName>
    </recommendedName>
</protein>
<dbReference type="PANTHER" id="PTHR20958:SF6">
    <property type="entry name" value="GLYCINE N-ACYLTRANSFERASE-LIKE PROTEIN"/>
    <property type="match status" value="1"/>
</dbReference>
<gene>
    <name evidence="2" type="ORF">B0T10DRAFT_412288</name>
</gene>
<dbReference type="SUPFAM" id="SSF55729">
    <property type="entry name" value="Acyl-CoA N-acyltransferases (Nat)"/>
    <property type="match status" value="1"/>
</dbReference>
<dbReference type="InterPro" id="IPR013653">
    <property type="entry name" value="GCN5-like_dom"/>
</dbReference>
<dbReference type="AlphaFoldDB" id="A0A9P8VWS6"/>
<dbReference type="PROSITE" id="PS51186">
    <property type="entry name" value="GNAT"/>
    <property type="match status" value="1"/>
</dbReference>
<dbReference type="InterPro" id="IPR000182">
    <property type="entry name" value="GNAT_dom"/>
</dbReference>
<organism evidence="2 3">
    <name type="scientific">Thelonectria olida</name>
    <dbReference type="NCBI Taxonomy" id="1576542"/>
    <lineage>
        <taxon>Eukaryota</taxon>
        <taxon>Fungi</taxon>
        <taxon>Dikarya</taxon>
        <taxon>Ascomycota</taxon>
        <taxon>Pezizomycotina</taxon>
        <taxon>Sordariomycetes</taxon>
        <taxon>Hypocreomycetidae</taxon>
        <taxon>Hypocreales</taxon>
        <taxon>Nectriaceae</taxon>
        <taxon>Thelonectria</taxon>
    </lineage>
</organism>
<sequence length="296" mass="33453">MPPVAFTFDNVPQDLFKPLKAHLPFSLPVLRRLQYASFPGGWTSTSRVVLVHDSSEAGNSRGALTKFTVGYVDVGGGPDTQMWLYSTLEDHQELTKDETSLYEEQLDCFIRENIQIAQDYGRELVYPGGILLGSLNSKLRSLLEKMGRVHRRPTGIYDKWLFRVEDVPENETQLPEGAYWDSRASEDDCKIVISRTDIPRTVKGLYQMPSLMLKLEDGTPIAWAFLSGDGSLASLHCEPDYRRRGFAKLLAAKLIRERSRDFGDDGWCSADVHPDNHGSRGMCTALNGKTYWKLSW</sequence>
<name>A0A9P8VWS6_9HYPO</name>
<dbReference type="OrthoDB" id="61870at2759"/>
<comment type="caution">
    <text evidence="2">The sequence shown here is derived from an EMBL/GenBank/DDBJ whole genome shotgun (WGS) entry which is preliminary data.</text>
</comment>
<evidence type="ECO:0000313" key="2">
    <source>
        <dbReference type="EMBL" id="KAH6880457.1"/>
    </source>
</evidence>
<feature type="domain" description="N-acetyltransferase" evidence="1">
    <location>
        <begin position="162"/>
        <end position="296"/>
    </location>
</feature>
<dbReference type="Pfam" id="PF08445">
    <property type="entry name" value="FR47"/>
    <property type="match status" value="1"/>
</dbReference>
<accession>A0A9P8VWS6</accession>
<dbReference type="GO" id="GO:0016747">
    <property type="term" value="F:acyltransferase activity, transferring groups other than amino-acyl groups"/>
    <property type="evidence" value="ECO:0007669"/>
    <property type="project" value="InterPro"/>
</dbReference>